<dbReference type="STRING" id="1499967.U27_06897"/>
<dbReference type="EMBL" id="DF820471">
    <property type="protein sequence ID" value="GAK59911.1"/>
    <property type="molecule type" value="Genomic_DNA"/>
</dbReference>
<gene>
    <name evidence="1" type="ORF">U27_06897</name>
</gene>
<protein>
    <submittedName>
        <fullName evidence="1">Uncharacterized protein</fullName>
    </submittedName>
</protein>
<dbReference type="HOGENOM" id="CLU_130787_2_0_0"/>
<proteinExistence type="predicted"/>
<organism evidence="1">
    <name type="scientific">Vecturithrix granuli</name>
    <dbReference type="NCBI Taxonomy" id="1499967"/>
    <lineage>
        <taxon>Bacteria</taxon>
        <taxon>Candidatus Moduliflexota</taxon>
        <taxon>Candidatus Vecturitrichia</taxon>
        <taxon>Candidatus Vecturitrichales</taxon>
        <taxon>Candidatus Vecturitrichaceae</taxon>
        <taxon>Candidatus Vecturithrix</taxon>
    </lineage>
</organism>
<dbReference type="Proteomes" id="UP000030661">
    <property type="component" value="Unassembled WGS sequence"/>
</dbReference>
<accession>A0A081C5Q6</accession>
<dbReference type="SUPFAM" id="SSF46785">
    <property type="entry name" value="Winged helix' DNA-binding domain"/>
    <property type="match status" value="1"/>
</dbReference>
<dbReference type="InterPro" id="IPR036388">
    <property type="entry name" value="WH-like_DNA-bd_sf"/>
</dbReference>
<dbReference type="InterPro" id="IPR036390">
    <property type="entry name" value="WH_DNA-bd_sf"/>
</dbReference>
<dbReference type="Pfam" id="PF25212">
    <property type="entry name" value="HVO_A0114"/>
    <property type="match status" value="1"/>
</dbReference>
<dbReference type="AlphaFoldDB" id="A0A081C5Q6"/>
<evidence type="ECO:0000313" key="2">
    <source>
        <dbReference type="Proteomes" id="UP000030661"/>
    </source>
</evidence>
<dbReference type="Gene3D" id="1.10.10.10">
    <property type="entry name" value="Winged helix-like DNA-binding domain superfamily/Winged helix DNA-binding domain"/>
    <property type="match status" value="1"/>
</dbReference>
<reference evidence="1" key="1">
    <citation type="journal article" date="2015" name="PeerJ">
        <title>First genomic representation of candidate bacterial phylum KSB3 points to enhanced environmental sensing as a trigger of wastewater bulking.</title>
        <authorList>
            <person name="Sekiguchi Y."/>
            <person name="Ohashi A."/>
            <person name="Parks D.H."/>
            <person name="Yamauchi T."/>
            <person name="Tyson G.W."/>
            <person name="Hugenholtz P."/>
        </authorList>
    </citation>
    <scope>NUCLEOTIDE SEQUENCE [LARGE SCALE GENOMIC DNA]</scope>
</reference>
<name>A0A081C5Q6_VECG1</name>
<dbReference type="eggNOG" id="COG4190">
    <property type="taxonomic scope" value="Bacteria"/>
</dbReference>
<sequence>MNKRVVSVGIISYEDYKQRTMAIAQGTYRPKPGEPKIWFESLEAMVKALNSKNQQLLRTILEQQPESIQVLEKLTGRSRHNLSETLHLMERYGIVELEKHNGSVKPIVKATDFRVEFGLHHPFEHAVSYLK</sequence>
<evidence type="ECO:0000313" key="1">
    <source>
        <dbReference type="EMBL" id="GAK59911.1"/>
    </source>
</evidence>
<keyword evidence="2" id="KW-1185">Reference proteome</keyword>